<feature type="region of interest" description="Disordered" evidence="2">
    <location>
        <begin position="479"/>
        <end position="586"/>
    </location>
</feature>
<dbReference type="AlphaFoldDB" id="E0VWJ0"/>
<feature type="compositionally biased region" description="Low complexity" evidence="2">
    <location>
        <begin position="432"/>
        <end position="443"/>
    </location>
</feature>
<feature type="compositionally biased region" description="Basic and acidic residues" evidence="2">
    <location>
        <begin position="93"/>
        <end position="109"/>
    </location>
</feature>
<dbReference type="GeneID" id="8231437"/>
<feature type="compositionally biased region" description="Polar residues" evidence="2">
    <location>
        <begin position="550"/>
        <end position="562"/>
    </location>
</feature>
<dbReference type="InParanoid" id="E0VWJ0"/>
<evidence type="ECO:0000256" key="1">
    <source>
        <dbReference type="SAM" id="Coils"/>
    </source>
</evidence>
<gene>
    <name evidence="4" type="primary">8231437</name>
    <name evidence="3" type="ORF">Phum_PHUM486760</name>
</gene>
<keyword evidence="5" id="KW-1185">Reference proteome</keyword>
<evidence type="ECO:0000313" key="5">
    <source>
        <dbReference type="Proteomes" id="UP000009046"/>
    </source>
</evidence>
<organism>
    <name type="scientific">Pediculus humanus subsp. corporis</name>
    <name type="common">Body louse</name>
    <dbReference type="NCBI Taxonomy" id="121224"/>
    <lineage>
        <taxon>Eukaryota</taxon>
        <taxon>Metazoa</taxon>
        <taxon>Ecdysozoa</taxon>
        <taxon>Arthropoda</taxon>
        <taxon>Hexapoda</taxon>
        <taxon>Insecta</taxon>
        <taxon>Pterygota</taxon>
        <taxon>Neoptera</taxon>
        <taxon>Paraneoptera</taxon>
        <taxon>Psocodea</taxon>
        <taxon>Troctomorpha</taxon>
        <taxon>Phthiraptera</taxon>
        <taxon>Anoplura</taxon>
        <taxon>Pediculidae</taxon>
        <taxon>Pediculus</taxon>
    </lineage>
</organism>
<dbReference type="EMBL" id="AAZO01005899">
    <property type="status" value="NOT_ANNOTATED_CDS"/>
    <property type="molecule type" value="Genomic_DNA"/>
</dbReference>
<feature type="region of interest" description="Disordered" evidence="2">
    <location>
        <begin position="39"/>
        <end position="72"/>
    </location>
</feature>
<keyword evidence="1" id="KW-0175">Coiled coil</keyword>
<dbReference type="OMA" id="IFMYDIG"/>
<feature type="region of interest" description="Disordered" evidence="2">
    <location>
        <begin position="750"/>
        <end position="807"/>
    </location>
</feature>
<dbReference type="KEGG" id="phu:Phum_PHUM486760"/>
<feature type="coiled-coil region" evidence="1">
    <location>
        <begin position="588"/>
        <end position="648"/>
    </location>
</feature>
<evidence type="ECO:0000256" key="2">
    <source>
        <dbReference type="SAM" id="MobiDB-lite"/>
    </source>
</evidence>
<feature type="compositionally biased region" description="Pro residues" evidence="2">
    <location>
        <begin position="444"/>
        <end position="461"/>
    </location>
</feature>
<dbReference type="FunCoup" id="E0VWJ0">
    <property type="interactions" value="1"/>
</dbReference>
<feature type="compositionally biased region" description="Low complexity" evidence="2">
    <location>
        <begin position="535"/>
        <end position="549"/>
    </location>
</feature>
<feature type="compositionally biased region" description="Basic and acidic residues" evidence="2">
    <location>
        <begin position="828"/>
        <end position="861"/>
    </location>
</feature>
<reference evidence="3" key="1">
    <citation type="submission" date="2007-04" db="EMBL/GenBank/DDBJ databases">
        <title>Annotation of Pediculus humanus corporis strain USDA.</title>
        <authorList>
            <person name="Kirkness E."/>
            <person name="Hannick L."/>
            <person name="Hass B."/>
            <person name="Bruggner R."/>
            <person name="Lawson D."/>
            <person name="Bidwell S."/>
            <person name="Joardar V."/>
            <person name="Caler E."/>
            <person name="Walenz B."/>
            <person name="Inman J."/>
            <person name="Schobel S."/>
            <person name="Galinsky K."/>
            <person name="Amedeo P."/>
            <person name="Strausberg R."/>
        </authorList>
    </citation>
    <scope>NUCLEOTIDE SEQUENCE</scope>
    <source>
        <strain evidence="3">USDA</strain>
    </source>
</reference>
<dbReference type="EMBL" id="DS235821">
    <property type="protein sequence ID" value="EEB17746.1"/>
    <property type="molecule type" value="Genomic_DNA"/>
</dbReference>
<dbReference type="HOGENOM" id="CLU_293247_0_0_1"/>
<dbReference type="eggNOG" id="ENOG502QRYW">
    <property type="taxonomic scope" value="Eukaryota"/>
</dbReference>
<reference evidence="3" key="2">
    <citation type="submission" date="2007-04" db="EMBL/GenBank/DDBJ databases">
        <title>The genome of the human body louse.</title>
        <authorList>
            <consortium name="The Human Body Louse Genome Consortium"/>
            <person name="Kirkness E."/>
            <person name="Walenz B."/>
            <person name="Hass B."/>
            <person name="Bruggner R."/>
            <person name="Strausberg R."/>
        </authorList>
    </citation>
    <scope>NUCLEOTIDE SEQUENCE</scope>
    <source>
        <strain evidence="3">USDA</strain>
    </source>
</reference>
<proteinExistence type="predicted"/>
<feature type="region of interest" description="Disordered" evidence="2">
    <location>
        <begin position="85"/>
        <end position="109"/>
    </location>
</feature>
<feature type="region of interest" description="Disordered" evidence="2">
    <location>
        <begin position="216"/>
        <end position="418"/>
    </location>
</feature>
<sequence>MNCIYFNRDFTFCVTTTALALTTPPSSVKSSHPYEFVRGGNAKAEATGVKPRAKVTSSNGSDKSGKKTNGVPSYAVSMEPLVKYSQPDPLYNEEDKKVKGKSSDEKKSDLVRVKKDDSFAEGYGVPSKISPKVGLIYPYDDGLLGGGHQHLGYTGPGSYFDNHYPQEPEPIIEIIIKESNQSLPAPPPPPPPPKKKKKEPVQVYYVKYKKEPSSHYGGEKIVYEPPVPAITPPTNNDNHQEEEEKEDYHHYHHEEPVTLSPKPSTTLKAIIRPDSETYHGSGLHITFGGPKEEDNHYGSHPHHHVVGNYEEQSAPQPSVLLPPKPKINAASKVHTESQLKKRNPAPFHSQTPPPQQSFYNQQQSYSSFNDIYRPTAVPQFPQTPRFAVQPQPFTLPQHLSKVQPNFPSSSQSPRHNAPLRYTTLPQFQNFPKQQNFAFPGSHPSHPPPPPPQPSPQLPVPQPTQTQTVYSINQPHLKSTFQINPRSTPPPYHTISNRVNQHGFPKAQPPSPSPSAPTFQQPLRPTPHAQVSFSKPSPFSQNSNTFSQSSPIVSQTSFSQQPRVINPPRNHNLPQPSPSLPPQHHHSLRAQAEIEQQRQLALLNQQQRQQHLEQIKQHQQFVQQQRQQQQQQQQQLEQLKQQQLRQKQIEHLTQLQRQQQPIDSYNQYQLQKNQQQQQQIDQFNKFQQQQQQQQQQLEQLNQIQRQKEIEQFNQLQRQKEIEEYNQRQRQQQQIEQLNQLHRQQLQTTSHLGQGFQKPNFANNQPKPQSEYEPEIIKSISPDFPFTEPRYESQPTAASPTPPPSQFRPTLKSITQQYTVPRTTVTTTERPVKTESKEPEVEYITEDPKKAAEEKRRKEERKKQNVAALPDEVPEDLRQQLLSSDILGNADIQILDYDKIGDIPIDKLPPEALANFQAVAGSNPVPSIVRPKFGDKKPRDQVDDIEAEGSEPQGVAVAPPPSSVMEMKVVRYNPDSKEGAQIANQYVQQDATQLEPVVLNDSRYNRYLPLKVSGAQFPVPDVPELKGKNVTSVVVLAPVDYEFLQRGEDVTQGRSAHPVLEVQGVHFVAGDVLKTLVKRPTAENYKIWLEKENRTPVDKQSVVLLVIDSKNNSTDQSKEIFMYDIGTKKVSKLSGELSAQFVEVAESNSENDDLDDISDGQNGSFTFKEASQVSGANGGPQHPVNAHPPVHGSSHLGNGNVPPQVSNHGQVKIKFCCSDL</sequence>
<feature type="compositionally biased region" description="Basic and acidic residues" evidence="2">
    <location>
        <begin position="246"/>
        <end position="256"/>
    </location>
</feature>
<dbReference type="Proteomes" id="UP000009046">
    <property type="component" value="Unassembled WGS sequence"/>
</dbReference>
<dbReference type="CTD" id="8231437"/>
<feature type="compositionally biased region" description="Polar residues" evidence="2">
    <location>
        <begin position="400"/>
        <end position="414"/>
    </location>
</feature>
<feature type="region of interest" description="Disordered" evidence="2">
    <location>
        <begin position="180"/>
        <end position="200"/>
    </location>
</feature>
<feature type="region of interest" description="Disordered" evidence="2">
    <location>
        <begin position="823"/>
        <end position="867"/>
    </location>
</feature>
<accession>E0VWJ0</accession>
<protein>
    <submittedName>
        <fullName evidence="3 4">Uncharacterized protein</fullName>
    </submittedName>
</protein>
<feature type="compositionally biased region" description="Low complexity" evidence="2">
    <location>
        <begin position="356"/>
        <end position="369"/>
    </location>
</feature>
<dbReference type="RefSeq" id="XP_002430484.1">
    <property type="nucleotide sequence ID" value="XM_002430439.1"/>
</dbReference>
<name>E0VWJ0_PEDHC</name>
<dbReference type="VEuPathDB" id="VectorBase:PHUM486760"/>
<feature type="region of interest" description="Disordered" evidence="2">
    <location>
        <begin position="432"/>
        <end position="466"/>
    </location>
</feature>
<evidence type="ECO:0000313" key="3">
    <source>
        <dbReference type="EMBL" id="EEB17746.1"/>
    </source>
</evidence>
<reference evidence="4" key="3">
    <citation type="submission" date="2020-05" db="UniProtKB">
        <authorList>
            <consortium name="EnsemblMetazoa"/>
        </authorList>
    </citation>
    <scope>IDENTIFICATION</scope>
    <source>
        <strain evidence="4">USDA</strain>
    </source>
</reference>
<dbReference type="EnsemblMetazoa" id="PHUM486760-RA">
    <property type="protein sequence ID" value="PHUM486760-PA"/>
    <property type="gene ID" value="PHUM486760"/>
</dbReference>
<feature type="coiled-coil region" evidence="1">
    <location>
        <begin position="682"/>
        <end position="746"/>
    </location>
</feature>
<evidence type="ECO:0000313" key="4">
    <source>
        <dbReference type="EnsemblMetazoa" id="PHUM486760-PA"/>
    </source>
</evidence>
<dbReference type="OrthoDB" id="6378339at2759"/>